<accession>A0ABR4W9A2</accession>
<name>A0ABR4W9A2_9GAMM</name>
<dbReference type="InterPro" id="IPR025893">
    <property type="entry name" value="Tocopherol_cyclase"/>
</dbReference>
<keyword evidence="2" id="KW-1185">Reference proteome</keyword>
<evidence type="ECO:0000313" key="2">
    <source>
        <dbReference type="Proteomes" id="UP000029443"/>
    </source>
</evidence>
<organism evidence="1 2">
    <name type="scientific">Alcanivorax jadensis T9</name>
    <dbReference type="NCBI Taxonomy" id="1177181"/>
    <lineage>
        <taxon>Bacteria</taxon>
        <taxon>Pseudomonadati</taxon>
        <taxon>Pseudomonadota</taxon>
        <taxon>Gammaproteobacteria</taxon>
        <taxon>Oceanospirillales</taxon>
        <taxon>Alcanivoracaceae</taxon>
        <taxon>Alcanivorax</taxon>
    </lineage>
</organism>
<dbReference type="Pfam" id="PF14249">
    <property type="entry name" value="Tocopherol_cycl"/>
    <property type="match status" value="1"/>
</dbReference>
<sequence length="325" mass="36350">MIPYYGLQAPAKGGHYESWFVRANHPHKPQAIWIRYTLFRARDRRPALGEVWAVWSDGARQCTHAFKEELPLESCRFSTSQMQVDADDNHLQPGALQGQLRRDSEQLSWDLHYDDGESPLLFLPESFYLRPLPKAKSLVSRPHIRLSGTLTLNGETIVLDQWPGSENHNWGSQHTDRYAWGQVVGFDNAPDAFLECATAQVKVGPLYSPQLSIAALRLDGETLLFNSLSRALRANADYRPFQWALQTGNGDARLSINMTTVADRVAALTYYNPPGGNKICLNSKLASVTVSLSRRGQPERMLHSAHGGAFEILTDRLPAGMALQI</sequence>
<evidence type="ECO:0008006" key="3">
    <source>
        <dbReference type="Google" id="ProtNLM"/>
    </source>
</evidence>
<dbReference type="Proteomes" id="UP000029443">
    <property type="component" value="Unassembled WGS sequence"/>
</dbReference>
<proteinExistence type="predicted"/>
<evidence type="ECO:0000313" key="1">
    <source>
        <dbReference type="EMBL" id="KGD59999.1"/>
    </source>
</evidence>
<reference evidence="1 2" key="1">
    <citation type="submission" date="2012-09" db="EMBL/GenBank/DDBJ databases">
        <title>Genome Sequence of alkane-degrading Bacterium Alcanivorax jadensis T9.</title>
        <authorList>
            <person name="Lai Q."/>
            <person name="Shao Z."/>
        </authorList>
    </citation>
    <scope>NUCLEOTIDE SEQUENCE [LARGE SCALE GENOMIC DNA]</scope>
    <source>
        <strain evidence="1 2">T9</strain>
    </source>
</reference>
<comment type="caution">
    <text evidence="1">The sequence shown here is derived from an EMBL/GenBank/DDBJ whole genome shotgun (WGS) entry which is preliminary data.</text>
</comment>
<dbReference type="SUPFAM" id="SSF159245">
    <property type="entry name" value="AttH-like"/>
    <property type="match status" value="1"/>
</dbReference>
<gene>
    <name evidence="1" type="ORF">T9A_02955</name>
</gene>
<dbReference type="RefSeq" id="WP_052043068.1">
    <property type="nucleotide sequence ID" value="NZ_ARXU01000015.1"/>
</dbReference>
<dbReference type="EMBL" id="ARXU01000015">
    <property type="protein sequence ID" value="KGD59999.1"/>
    <property type="molecule type" value="Genomic_DNA"/>
</dbReference>
<protein>
    <recommendedName>
        <fullName evidence="3">Tocopherol cyclase</fullName>
    </recommendedName>
</protein>